<dbReference type="SUPFAM" id="SSF50494">
    <property type="entry name" value="Trypsin-like serine proteases"/>
    <property type="match status" value="2"/>
</dbReference>
<evidence type="ECO:0000256" key="1">
    <source>
        <dbReference type="ARBA" id="ARBA00023157"/>
    </source>
</evidence>
<dbReference type="GO" id="GO:0004252">
    <property type="term" value="F:serine-type endopeptidase activity"/>
    <property type="evidence" value="ECO:0007669"/>
    <property type="project" value="InterPro"/>
</dbReference>
<evidence type="ECO:0000256" key="4">
    <source>
        <dbReference type="SAM" id="SignalP"/>
    </source>
</evidence>
<accession>B0XJ77</accession>
<keyword evidence="1" id="KW-1015">Disulfide bond</keyword>
<organism>
    <name type="scientific">Culex quinquefasciatus</name>
    <name type="common">Southern house mosquito</name>
    <name type="synonym">Culex pungens</name>
    <dbReference type="NCBI Taxonomy" id="7176"/>
    <lineage>
        <taxon>Eukaryota</taxon>
        <taxon>Metazoa</taxon>
        <taxon>Ecdysozoa</taxon>
        <taxon>Arthropoda</taxon>
        <taxon>Hexapoda</taxon>
        <taxon>Insecta</taxon>
        <taxon>Pterygota</taxon>
        <taxon>Neoptera</taxon>
        <taxon>Endopterygota</taxon>
        <taxon>Diptera</taxon>
        <taxon>Nematocera</taxon>
        <taxon>Culicoidea</taxon>
        <taxon>Culicidae</taxon>
        <taxon>Culicinae</taxon>
        <taxon>Culicini</taxon>
        <taxon>Culex</taxon>
        <taxon>Culex</taxon>
    </lineage>
</organism>
<dbReference type="VEuPathDB" id="VectorBase:CQUJHB000548"/>
<dbReference type="eggNOG" id="KOG3627">
    <property type="taxonomic scope" value="Eukaryota"/>
</dbReference>
<dbReference type="GO" id="GO:0006508">
    <property type="term" value="P:proteolysis"/>
    <property type="evidence" value="ECO:0007669"/>
    <property type="project" value="InterPro"/>
</dbReference>
<dbReference type="EnsemblMetazoa" id="CPIJ019310-RA">
    <property type="protein sequence ID" value="CPIJ019310-PA"/>
    <property type="gene ID" value="CPIJ019310"/>
</dbReference>
<keyword evidence="4" id="KW-0732">Signal</keyword>
<evidence type="ECO:0000259" key="5">
    <source>
        <dbReference type="PROSITE" id="PS50240"/>
    </source>
</evidence>
<sequence length="501" mass="56034">MKSRAAVVVLLFLVSEATPQELWSKCGQRAFAEVLDSGDFDQSGGQDAAPGQWPWYGSVFHYRTDRSIAFACGGTLISRNHVLTVAVCVMDGAGSLLGSGAIMVRLGTHLQNVLHFGNARYRRVKSVHLPKDGEIAILKLTEDVKFNKYVLSICMMVQPFDDQNAKLLVGWGVNGDVNQLGSYLGDDTCYFSSDRASIGVALLMGGWFLQYFTHCSGEMITLERYESWIAKTTNLIYLQKLRSGQDFNSSHQYPQLLPRRHCGKGLIDGEKSTPNATLYEFPWIAKLFNRALGYNCLGTLISHRYVLTSENCINFYFIPDLIVLGEYDNFQEPDCQLDDPTDCAPPLRLYEVDYVVRNHNDYRIDLIRTTENVAFEDHIQPVCLPLTSQLKHFHPSDQTIAGWNKNSKNTTGIIQKETVYAASSAECQISEEYLPKNILCYKTSSNNVANRTYSGGPVGAIVPSSGRRFVQLALVIGPVERCVVALDIVPYIDWIRANMVE</sequence>
<feature type="signal peptide" evidence="4">
    <location>
        <begin position="1"/>
        <end position="19"/>
    </location>
</feature>
<evidence type="ECO:0000313" key="8">
    <source>
        <dbReference type="Proteomes" id="UP000002320"/>
    </source>
</evidence>
<dbReference type="AlphaFoldDB" id="B0XJ77"/>
<evidence type="ECO:0000256" key="3">
    <source>
        <dbReference type="ARBA" id="ARBA00024195"/>
    </source>
</evidence>
<name>B0XJ77_CULQU</name>
<reference evidence="6" key="1">
    <citation type="submission" date="2007-03" db="EMBL/GenBank/DDBJ databases">
        <title>Annotation of Culex pipiens quinquefasciatus.</title>
        <authorList>
            <consortium name="The Broad Institute Genome Sequencing Platform"/>
            <person name="Atkinson P.W."/>
            <person name="Hemingway J."/>
            <person name="Christensen B.M."/>
            <person name="Higgs S."/>
            <person name="Kodira C."/>
            <person name="Hannick L."/>
            <person name="Megy K."/>
            <person name="O'Leary S."/>
            <person name="Pearson M."/>
            <person name="Haas B.J."/>
            <person name="Mauceli E."/>
            <person name="Wortman J.R."/>
            <person name="Lee N.H."/>
            <person name="Guigo R."/>
            <person name="Stanke M."/>
            <person name="Alvarado L."/>
            <person name="Amedeo P."/>
            <person name="Antoine C.H."/>
            <person name="Arensburger P."/>
            <person name="Bidwell S.L."/>
            <person name="Crawford M."/>
            <person name="Camaro F."/>
            <person name="Devon K."/>
            <person name="Engels R."/>
            <person name="Hammond M."/>
            <person name="Howarth C."/>
            <person name="Koehrsen M."/>
            <person name="Lawson D."/>
            <person name="Montgomery P."/>
            <person name="Nene V."/>
            <person name="Nusbaum C."/>
            <person name="Puiu D."/>
            <person name="Romero-Severson J."/>
            <person name="Severson D.W."/>
            <person name="Shumway M."/>
            <person name="Sisk P."/>
            <person name="Stolte C."/>
            <person name="Zeng Q."/>
            <person name="Eisenstadt E."/>
            <person name="Fraser-Liggett C."/>
            <person name="Strausberg R."/>
            <person name="Galagan J."/>
            <person name="Birren B."/>
            <person name="Collins F.H."/>
        </authorList>
    </citation>
    <scope>NUCLEOTIDE SEQUENCE [LARGE SCALE GENOMIC DNA]</scope>
    <source>
        <strain evidence="6">JHB</strain>
    </source>
</reference>
<proteinExistence type="inferred from homology"/>
<keyword evidence="8" id="KW-1185">Reference proteome</keyword>
<dbReference type="InterPro" id="IPR043504">
    <property type="entry name" value="Peptidase_S1_PA_chymotrypsin"/>
</dbReference>
<feature type="chain" id="PRO_5014567398" description="Peptidase S1 domain-containing protein" evidence="4">
    <location>
        <begin position="20"/>
        <end position="501"/>
    </location>
</feature>
<dbReference type="KEGG" id="cqu:CpipJ_CPIJ019310"/>
<dbReference type="PROSITE" id="PS50240">
    <property type="entry name" value="TRYPSIN_DOM"/>
    <property type="match status" value="2"/>
</dbReference>
<dbReference type="HOGENOM" id="CLU_004497_6_1_1"/>
<dbReference type="InterPro" id="IPR051487">
    <property type="entry name" value="Ser/Thr_Proteases_Immune/Dev"/>
</dbReference>
<dbReference type="Pfam" id="PF00089">
    <property type="entry name" value="Trypsin"/>
    <property type="match status" value="2"/>
</dbReference>
<dbReference type="InParanoid" id="B0XJ77"/>
<gene>
    <name evidence="7" type="primary">6053650</name>
    <name evidence="6" type="ORF">CpipJ_CPIJ019310</name>
</gene>
<evidence type="ECO:0000313" key="6">
    <source>
        <dbReference type="EMBL" id="EDS30040.1"/>
    </source>
</evidence>
<comment type="similarity">
    <text evidence="3">Belongs to the peptidase S1 family. CLIP subfamily.</text>
</comment>
<protein>
    <recommendedName>
        <fullName evidence="5">Peptidase S1 domain-containing protein</fullName>
    </recommendedName>
</protein>
<dbReference type="OrthoDB" id="6380398at2759"/>
<dbReference type="Proteomes" id="UP000002320">
    <property type="component" value="Unassembled WGS sequence"/>
</dbReference>
<dbReference type="SMART" id="SM00020">
    <property type="entry name" value="Tryp_SPc"/>
    <property type="match status" value="1"/>
</dbReference>
<evidence type="ECO:0000313" key="7">
    <source>
        <dbReference type="EnsemblMetazoa" id="CPIJ019310-PA"/>
    </source>
</evidence>
<feature type="domain" description="Peptidase S1" evidence="5">
    <location>
        <begin position="266"/>
        <end position="500"/>
    </location>
</feature>
<feature type="domain" description="Peptidase S1" evidence="5">
    <location>
        <begin position="42"/>
        <end position="269"/>
    </location>
</feature>
<dbReference type="PANTHER" id="PTHR24256">
    <property type="entry name" value="TRYPTASE-RELATED"/>
    <property type="match status" value="1"/>
</dbReference>
<dbReference type="Gene3D" id="2.40.10.10">
    <property type="entry name" value="Trypsin-like serine proteases"/>
    <property type="match status" value="3"/>
</dbReference>
<dbReference type="EMBL" id="DS233446">
    <property type="protein sequence ID" value="EDS30040.1"/>
    <property type="molecule type" value="Genomic_DNA"/>
</dbReference>
<dbReference type="InterPro" id="IPR001254">
    <property type="entry name" value="Trypsin_dom"/>
</dbReference>
<evidence type="ECO:0000256" key="2">
    <source>
        <dbReference type="ARBA" id="ARBA00023180"/>
    </source>
</evidence>
<keyword evidence="2" id="KW-0325">Glycoprotein</keyword>
<dbReference type="InterPro" id="IPR009003">
    <property type="entry name" value="Peptidase_S1_PA"/>
</dbReference>
<reference evidence="7" key="2">
    <citation type="submission" date="2020-05" db="UniProtKB">
        <authorList>
            <consortium name="EnsemblMetazoa"/>
        </authorList>
    </citation>
    <scope>IDENTIFICATION</scope>
    <source>
        <strain evidence="7">JHB</strain>
    </source>
</reference>
<dbReference type="VEuPathDB" id="VectorBase:CPIJ019310"/>